<evidence type="ECO:0008006" key="4">
    <source>
        <dbReference type="Google" id="ProtNLM"/>
    </source>
</evidence>
<evidence type="ECO:0000256" key="1">
    <source>
        <dbReference type="SAM" id="MobiDB-lite"/>
    </source>
</evidence>
<feature type="region of interest" description="Disordered" evidence="1">
    <location>
        <begin position="57"/>
        <end position="79"/>
    </location>
</feature>
<protein>
    <recommendedName>
        <fullName evidence="4">Protein FAR1-RELATED SEQUENCE</fullName>
    </recommendedName>
</protein>
<feature type="compositionally biased region" description="Basic and acidic residues" evidence="1">
    <location>
        <begin position="57"/>
        <end position="69"/>
    </location>
</feature>
<evidence type="ECO:0000313" key="3">
    <source>
        <dbReference type="Proteomes" id="UP000823388"/>
    </source>
</evidence>
<name>A0A8T0PGS4_PANVG</name>
<dbReference type="Proteomes" id="UP000823388">
    <property type="component" value="Chromosome 8N"/>
</dbReference>
<proteinExistence type="predicted"/>
<keyword evidence="3" id="KW-1185">Reference proteome</keyword>
<reference evidence="2" key="1">
    <citation type="submission" date="2020-05" db="EMBL/GenBank/DDBJ databases">
        <title>WGS assembly of Panicum virgatum.</title>
        <authorList>
            <person name="Lovell J.T."/>
            <person name="Jenkins J."/>
            <person name="Shu S."/>
            <person name="Juenger T.E."/>
            <person name="Schmutz J."/>
        </authorList>
    </citation>
    <scope>NUCLEOTIDE SEQUENCE</scope>
    <source>
        <strain evidence="2">AP13</strain>
    </source>
</reference>
<organism evidence="2 3">
    <name type="scientific">Panicum virgatum</name>
    <name type="common">Blackwell switchgrass</name>
    <dbReference type="NCBI Taxonomy" id="38727"/>
    <lineage>
        <taxon>Eukaryota</taxon>
        <taxon>Viridiplantae</taxon>
        <taxon>Streptophyta</taxon>
        <taxon>Embryophyta</taxon>
        <taxon>Tracheophyta</taxon>
        <taxon>Spermatophyta</taxon>
        <taxon>Magnoliopsida</taxon>
        <taxon>Liliopsida</taxon>
        <taxon>Poales</taxon>
        <taxon>Poaceae</taxon>
        <taxon>PACMAD clade</taxon>
        <taxon>Panicoideae</taxon>
        <taxon>Panicodae</taxon>
        <taxon>Paniceae</taxon>
        <taxon>Panicinae</taxon>
        <taxon>Panicum</taxon>
        <taxon>Panicum sect. Hiantes</taxon>
    </lineage>
</organism>
<sequence>MAEVQRGELLPNDDEGQGDDGHTHDDGNAHGDIAAASAVVGAAKLYPAPSLDPLLDRSHAAPFHDDGPGHRHTAPSQSVIRSLNDAVGGDRGEEKQQITHVGLVENEVHNEKLVHKSGQHLITPKVGITFESEKEAYEMYNTYAGKVEFSIRSKTKHRRDNMSLFKHNHHISYF</sequence>
<gene>
    <name evidence="2" type="ORF">PVAP13_8NG213600</name>
</gene>
<evidence type="ECO:0000313" key="2">
    <source>
        <dbReference type="EMBL" id="KAG2557614.1"/>
    </source>
</evidence>
<feature type="region of interest" description="Disordered" evidence="1">
    <location>
        <begin position="1"/>
        <end position="31"/>
    </location>
</feature>
<accession>A0A8T0PGS4</accession>
<comment type="caution">
    <text evidence="2">The sequence shown here is derived from an EMBL/GenBank/DDBJ whole genome shotgun (WGS) entry which is preliminary data.</text>
</comment>
<dbReference type="EMBL" id="CM029052">
    <property type="protein sequence ID" value="KAG2557614.1"/>
    <property type="molecule type" value="Genomic_DNA"/>
</dbReference>
<feature type="compositionally biased region" description="Basic and acidic residues" evidence="1">
    <location>
        <begin position="19"/>
        <end position="29"/>
    </location>
</feature>
<dbReference type="AlphaFoldDB" id="A0A8T0PGS4"/>